<evidence type="ECO:0000259" key="6">
    <source>
        <dbReference type="PROSITE" id="PS51352"/>
    </source>
</evidence>
<sequence>MKLKHFLIILMAAMLGAAAPAHAERESSDTAAPESPMSDEDRLMDAFQNDVLAPTIAPEGYDVTIVMFTDYQCGYCKKMYLTLQTMLAEDQKVRLVYRDWPIFGGGSEQAARAAIASQFQGKYEAFNDALMKTSGKIGKAQIRKAAEKAGVDWEQLQKDLVDNASEISALLKRNEMQATLLGFTGTPGLLVGSYPIGGAMDLENLEKVVREARRLNKRGNN</sequence>
<dbReference type="GO" id="GO:0016491">
    <property type="term" value="F:oxidoreductase activity"/>
    <property type="evidence" value="ECO:0007669"/>
    <property type="project" value="UniProtKB-KW"/>
</dbReference>
<reference evidence="7 8" key="1">
    <citation type="submission" date="2018-08" db="EMBL/GenBank/DDBJ databases">
        <title>Henriciella mobilis sp. nov., isolated from seawater.</title>
        <authorList>
            <person name="Cheng H."/>
            <person name="Wu Y.-H."/>
            <person name="Xu X.-W."/>
            <person name="Guo L.-L."/>
        </authorList>
    </citation>
    <scope>NUCLEOTIDE SEQUENCE [LARGE SCALE GENOMIC DNA]</scope>
    <source>
        <strain evidence="7 8">JN25</strain>
    </source>
</reference>
<dbReference type="EMBL" id="QWFX01000006">
    <property type="protein sequence ID" value="RIJ30647.1"/>
    <property type="molecule type" value="Genomic_DNA"/>
</dbReference>
<dbReference type="Proteomes" id="UP000266385">
    <property type="component" value="Unassembled WGS sequence"/>
</dbReference>
<evidence type="ECO:0000256" key="2">
    <source>
        <dbReference type="ARBA" id="ARBA00023002"/>
    </source>
</evidence>
<evidence type="ECO:0000313" key="7">
    <source>
        <dbReference type="EMBL" id="RIJ30647.1"/>
    </source>
</evidence>
<protein>
    <submittedName>
        <fullName evidence="7">DsbA family protein</fullName>
    </submittedName>
</protein>
<dbReference type="PANTHER" id="PTHR13887">
    <property type="entry name" value="GLUTATHIONE S-TRANSFERASE KAPPA"/>
    <property type="match status" value="1"/>
</dbReference>
<feature type="chain" id="PRO_5017390176" evidence="5">
    <location>
        <begin position="24"/>
        <end position="221"/>
    </location>
</feature>
<dbReference type="SUPFAM" id="SSF52833">
    <property type="entry name" value="Thioredoxin-like"/>
    <property type="match status" value="1"/>
</dbReference>
<evidence type="ECO:0000256" key="1">
    <source>
        <dbReference type="ARBA" id="ARBA00022729"/>
    </source>
</evidence>
<dbReference type="PROSITE" id="PS51352">
    <property type="entry name" value="THIOREDOXIN_2"/>
    <property type="match status" value="1"/>
</dbReference>
<keyword evidence="8" id="KW-1185">Reference proteome</keyword>
<keyword evidence="3" id="KW-1015">Disulfide bond</keyword>
<dbReference type="OrthoDB" id="9780147at2"/>
<dbReference type="Pfam" id="PF01323">
    <property type="entry name" value="DSBA"/>
    <property type="match status" value="1"/>
</dbReference>
<keyword evidence="2" id="KW-0560">Oxidoreductase</keyword>
<dbReference type="CDD" id="cd03023">
    <property type="entry name" value="DsbA_Com1_like"/>
    <property type="match status" value="1"/>
</dbReference>
<organism evidence="7 8">
    <name type="scientific">Henriciella mobilis</name>
    <dbReference type="NCBI Taxonomy" id="2305467"/>
    <lineage>
        <taxon>Bacteria</taxon>
        <taxon>Pseudomonadati</taxon>
        <taxon>Pseudomonadota</taxon>
        <taxon>Alphaproteobacteria</taxon>
        <taxon>Hyphomonadales</taxon>
        <taxon>Hyphomonadaceae</taxon>
        <taxon>Henriciella</taxon>
    </lineage>
</organism>
<keyword evidence="4" id="KW-0676">Redox-active center</keyword>
<evidence type="ECO:0000256" key="5">
    <source>
        <dbReference type="SAM" id="SignalP"/>
    </source>
</evidence>
<keyword evidence="1 5" id="KW-0732">Signal</keyword>
<comment type="caution">
    <text evidence="7">The sequence shown here is derived from an EMBL/GenBank/DDBJ whole genome shotgun (WGS) entry which is preliminary data.</text>
</comment>
<feature type="signal peptide" evidence="5">
    <location>
        <begin position="1"/>
        <end position="23"/>
    </location>
</feature>
<dbReference type="AlphaFoldDB" id="A0A399RKW5"/>
<name>A0A399RKW5_9PROT</name>
<dbReference type="Gene3D" id="3.40.30.10">
    <property type="entry name" value="Glutaredoxin"/>
    <property type="match status" value="1"/>
</dbReference>
<evidence type="ECO:0000256" key="3">
    <source>
        <dbReference type="ARBA" id="ARBA00023157"/>
    </source>
</evidence>
<evidence type="ECO:0000313" key="8">
    <source>
        <dbReference type="Proteomes" id="UP000266385"/>
    </source>
</evidence>
<dbReference type="InterPro" id="IPR001853">
    <property type="entry name" value="DSBA-like_thioredoxin_dom"/>
</dbReference>
<accession>A0A399RKW5</accession>
<dbReference type="RefSeq" id="WP_119375955.1">
    <property type="nucleotide sequence ID" value="NZ_QWFX01000006.1"/>
</dbReference>
<gene>
    <name evidence="7" type="ORF">D1223_08495</name>
</gene>
<dbReference type="PANTHER" id="PTHR13887:SF14">
    <property type="entry name" value="DISULFIDE BOND FORMATION PROTEIN D"/>
    <property type="match status" value="1"/>
</dbReference>
<dbReference type="InterPro" id="IPR013766">
    <property type="entry name" value="Thioredoxin_domain"/>
</dbReference>
<dbReference type="InterPro" id="IPR036249">
    <property type="entry name" value="Thioredoxin-like_sf"/>
</dbReference>
<proteinExistence type="predicted"/>
<evidence type="ECO:0000256" key="4">
    <source>
        <dbReference type="ARBA" id="ARBA00023284"/>
    </source>
</evidence>
<feature type="domain" description="Thioredoxin" evidence="6">
    <location>
        <begin position="13"/>
        <end position="166"/>
    </location>
</feature>